<dbReference type="EMBL" id="FNVU01000014">
    <property type="protein sequence ID" value="SEG83331.1"/>
    <property type="molecule type" value="Genomic_DNA"/>
</dbReference>
<sequence>MTTSRYLACHHGSATVPHAEQVDTTGAIVRPDAPAHTCPEHLRRLGLAPVRRPAFLTRLDGVAIPTGRGADPPGTDLLTGGPPMCRARVLLPLTQLVVALRMAPVPEEIDETATCELTHRRGTHHSLVAEVDADHALWAAWEVNGSPYLQILPDCPSTSPDHMDGCSLYGRHKGPHTWQLRDPERATARSAVAAPLP</sequence>
<dbReference type="OrthoDB" id="4198371at2"/>
<proteinExistence type="predicted"/>
<accession>A0A1H6DDN5</accession>
<protein>
    <submittedName>
        <fullName evidence="1">Uncharacterized protein</fullName>
    </submittedName>
</protein>
<evidence type="ECO:0000313" key="1">
    <source>
        <dbReference type="EMBL" id="SEG83331.1"/>
    </source>
</evidence>
<dbReference type="AlphaFoldDB" id="A0A1H6DDN5"/>
<keyword evidence="2" id="KW-1185">Reference proteome</keyword>
<dbReference type="RefSeq" id="WP_103888761.1">
    <property type="nucleotide sequence ID" value="NZ_FNVU01000014.1"/>
</dbReference>
<name>A0A1H6DDN5_9ACTN</name>
<dbReference type="Proteomes" id="UP000236754">
    <property type="component" value="Unassembled WGS sequence"/>
</dbReference>
<organism evidence="1 2">
    <name type="scientific">Actinacidiphila yanglinensis</name>
    <dbReference type="NCBI Taxonomy" id="310779"/>
    <lineage>
        <taxon>Bacteria</taxon>
        <taxon>Bacillati</taxon>
        <taxon>Actinomycetota</taxon>
        <taxon>Actinomycetes</taxon>
        <taxon>Kitasatosporales</taxon>
        <taxon>Streptomycetaceae</taxon>
        <taxon>Actinacidiphila</taxon>
    </lineage>
</organism>
<reference evidence="1 2" key="1">
    <citation type="submission" date="2016-10" db="EMBL/GenBank/DDBJ databases">
        <authorList>
            <person name="de Groot N.N."/>
        </authorList>
    </citation>
    <scope>NUCLEOTIDE SEQUENCE [LARGE SCALE GENOMIC DNA]</scope>
    <source>
        <strain evidence="1 2">CGMCC 4.2023</strain>
    </source>
</reference>
<gene>
    <name evidence="1" type="ORF">SAMN05216223_11450</name>
</gene>
<evidence type="ECO:0000313" key="2">
    <source>
        <dbReference type="Proteomes" id="UP000236754"/>
    </source>
</evidence>